<protein>
    <recommendedName>
        <fullName evidence="4">Lipocalin-like domain-containing protein</fullName>
    </recommendedName>
</protein>
<name>A0A150XD92_9BACT</name>
<evidence type="ECO:0008006" key="4">
    <source>
        <dbReference type="Google" id="ProtNLM"/>
    </source>
</evidence>
<accession>A0A150XD92</accession>
<feature type="signal peptide" evidence="1">
    <location>
        <begin position="1"/>
        <end position="19"/>
    </location>
</feature>
<dbReference type="Proteomes" id="UP000075615">
    <property type="component" value="Unassembled WGS sequence"/>
</dbReference>
<keyword evidence="1" id="KW-0732">Signal</keyword>
<gene>
    <name evidence="2" type="ORF">AWN68_06620</name>
</gene>
<organism evidence="2 3">
    <name type="scientific">Roseivirga echinicomitans</name>
    <dbReference type="NCBI Taxonomy" id="296218"/>
    <lineage>
        <taxon>Bacteria</taxon>
        <taxon>Pseudomonadati</taxon>
        <taxon>Bacteroidota</taxon>
        <taxon>Cytophagia</taxon>
        <taxon>Cytophagales</taxon>
        <taxon>Roseivirgaceae</taxon>
        <taxon>Roseivirga</taxon>
    </lineage>
</organism>
<reference evidence="2 3" key="1">
    <citation type="submission" date="2016-01" db="EMBL/GenBank/DDBJ databases">
        <title>Genome sequencing of Roseivirga echinicomitans KMM 6058.</title>
        <authorList>
            <person name="Selvaratnam C."/>
            <person name="Thevarajoo S."/>
            <person name="Goh K.M."/>
            <person name="Ee R."/>
            <person name="Chan K.-G."/>
            <person name="Chong C.S."/>
        </authorList>
    </citation>
    <scope>NUCLEOTIDE SEQUENCE [LARGE SCALE GENOMIC DNA]</scope>
    <source>
        <strain evidence="2 3">KMM 6058</strain>
    </source>
</reference>
<keyword evidence="3" id="KW-1185">Reference proteome</keyword>
<evidence type="ECO:0000256" key="1">
    <source>
        <dbReference type="SAM" id="SignalP"/>
    </source>
</evidence>
<dbReference type="AlphaFoldDB" id="A0A150XD92"/>
<dbReference type="RefSeq" id="WP_068416187.1">
    <property type="nucleotide sequence ID" value="NZ_LRDB01000023.1"/>
</dbReference>
<sequence>MKHSLLIFLLLIVIKPCHAQNASQIVSEKTGNISFSPLPVTGLWVIEKVEVNDKDLTPTAKWILLEEDGTFTSGNGWLQNDLGSWIYDDQQKTLLQSTEARIDPYGPFNVSFQNEKMIWERIEEGNKVSITLVNVNQKPMAPWDTLVGTWEIRIANGIHPTTGRVVAEYLLERITYSFNWDRRYNKFDTEGVLVETGIWQIDSHSPILTLISDDKDIRTRWAIEFSNGNMLWERLLVKNELMKLYFKKG</sequence>
<dbReference type="EMBL" id="LRDB01000023">
    <property type="protein sequence ID" value="KYG76695.1"/>
    <property type="molecule type" value="Genomic_DNA"/>
</dbReference>
<feature type="chain" id="PRO_5007574496" description="Lipocalin-like domain-containing protein" evidence="1">
    <location>
        <begin position="20"/>
        <end position="249"/>
    </location>
</feature>
<proteinExistence type="predicted"/>
<evidence type="ECO:0000313" key="3">
    <source>
        <dbReference type="Proteomes" id="UP000075615"/>
    </source>
</evidence>
<dbReference type="OrthoDB" id="1187383at2"/>
<evidence type="ECO:0000313" key="2">
    <source>
        <dbReference type="EMBL" id="KYG76695.1"/>
    </source>
</evidence>
<comment type="caution">
    <text evidence="2">The sequence shown here is derived from an EMBL/GenBank/DDBJ whole genome shotgun (WGS) entry which is preliminary data.</text>
</comment>